<gene>
    <name evidence="7" type="ORF">CEB94_37045</name>
</gene>
<dbReference type="InterPro" id="IPR050738">
    <property type="entry name" value="Sulfatase"/>
</dbReference>
<evidence type="ECO:0000313" key="8">
    <source>
        <dbReference type="Proteomes" id="UP000495940"/>
    </source>
</evidence>
<protein>
    <submittedName>
        <fullName evidence="7">Tat pathway signal sequence domain protein</fullName>
    </submittedName>
</protein>
<keyword evidence="2" id="KW-0479">Metal-binding</keyword>
<evidence type="ECO:0000256" key="4">
    <source>
        <dbReference type="ARBA" id="ARBA00022837"/>
    </source>
</evidence>
<dbReference type="InterPro" id="IPR038637">
    <property type="entry name" value="NPCBM_sf"/>
</dbReference>
<dbReference type="AlphaFoldDB" id="A0A6G5RPT2"/>
<dbReference type="Gene3D" id="3.30.1120.10">
    <property type="match status" value="1"/>
</dbReference>
<organism evidence="7 8">
    <name type="scientific">Streptomyces hawaiiensis</name>
    <dbReference type="NCBI Taxonomy" id="67305"/>
    <lineage>
        <taxon>Bacteria</taxon>
        <taxon>Bacillati</taxon>
        <taxon>Actinomycetota</taxon>
        <taxon>Actinomycetes</taxon>
        <taxon>Kitasatosporales</taxon>
        <taxon>Streptomycetaceae</taxon>
        <taxon>Streptomyces</taxon>
    </lineage>
</organism>
<keyword evidence="4" id="KW-0106">Calcium</keyword>
<dbReference type="Gene3D" id="3.40.720.10">
    <property type="entry name" value="Alkaline Phosphatase, subunit A"/>
    <property type="match status" value="1"/>
</dbReference>
<accession>A0A6G5RPT2</accession>
<evidence type="ECO:0000256" key="2">
    <source>
        <dbReference type="ARBA" id="ARBA00022723"/>
    </source>
</evidence>
<dbReference type="RefSeq" id="WP_175436248.1">
    <property type="nucleotide sequence ID" value="NZ_CP021978.1"/>
</dbReference>
<dbReference type="SMART" id="SM00776">
    <property type="entry name" value="NPCBM"/>
    <property type="match status" value="1"/>
</dbReference>
<dbReference type="InterPro" id="IPR024607">
    <property type="entry name" value="Sulfatase_CS"/>
</dbReference>
<keyword evidence="5" id="KW-0732">Signal</keyword>
<dbReference type="InterPro" id="IPR017850">
    <property type="entry name" value="Alkaline_phosphatase_core_sf"/>
</dbReference>
<dbReference type="CDD" id="cd16145">
    <property type="entry name" value="ARS_like"/>
    <property type="match status" value="1"/>
</dbReference>
<dbReference type="InterPro" id="IPR008979">
    <property type="entry name" value="Galactose-bd-like_sf"/>
</dbReference>
<dbReference type="InterPro" id="IPR006311">
    <property type="entry name" value="TAT_signal"/>
</dbReference>
<dbReference type="Pfam" id="PF08305">
    <property type="entry name" value="NPCBM"/>
    <property type="match status" value="1"/>
</dbReference>
<keyword evidence="3" id="KW-0378">Hydrolase</keyword>
<proteinExistence type="inferred from homology"/>
<sequence length="735" mass="77978">MPSRRQFLSGSAAALALATLPGAPTAAAATTTAGRAPNIVLVLADDLGWGELGSYGQKLIDTPRLDELAAQGLRFTRAYAPAAVCAPSRCSLLTGLHTGHATVRQNPFSGPQGSLVEGDTTFAEVLRSRGYHTACIGKWGFGPDLADQPSHPNARGFEEFYGYINHGHAHEYYPTYLWHNGQKVDIPENANGAMGTYAPDLMEQRALDFIDVHSTEPFLLFLTPTLPHAPSDIPHADQYAGESWSSADKKHAAQVTRLDTMVGRVVDRLKALGIAQDTLVLIASDNGPHEEGGVNPNTFDANGPLRGIKRNLYEGGVRVPLIAWQPGKVRVGSTDRPTPLTDLLPTFAQLAGAPAPSDIDGISVVSLLSSTSSQWHNHLYWMRNDPYSSTLSGQADSGRWNRVAEAVRKGPLKAVRFAPARDRTAPDSQWHFELYDLATDPGEATNIAASRPTDVAAMTALMRSSWVDKYIRKAFGLNLKGPGLAIPGKTFTVSATVGNASTSTWTNPLVTLTAPTGWQVRATTPTTQPQIAAGGSSVVTWEVTPPSAAAPAPVTLRAEATATYNGNPVKFTDEELTEVVSTIPAPPTASAYLSDLPWVWAKNGWGPVERDMSNGKQGAGDGPAISIAGTTYTKGLGVHAPSEILYNLGGKAKRFTATVGIDDFSANQSTAGCVRATVVADGAQIFDSLKITAASGGKKVDVDVTGVQVLRLIVQDANDLGSYDHTSWASAFITL</sequence>
<dbReference type="SUPFAM" id="SSF53649">
    <property type="entry name" value="Alkaline phosphatase-like"/>
    <property type="match status" value="1"/>
</dbReference>
<evidence type="ECO:0000256" key="5">
    <source>
        <dbReference type="SAM" id="SignalP"/>
    </source>
</evidence>
<dbReference type="InterPro" id="IPR018905">
    <property type="entry name" value="A-galactase_NEW3"/>
</dbReference>
<comment type="similarity">
    <text evidence="1">Belongs to the sulfatase family.</text>
</comment>
<dbReference type="Proteomes" id="UP000495940">
    <property type="component" value="Chromosome"/>
</dbReference>
<dbReference type="PANTHER" id="PTHR42693:SF53">
    <property type="entry name" value="ENDO-4-O-SULFATASE"/>
    <property type="match status" value="1"/>
</dbReference>
<dbReference type="SUPFAM" id="SSF49785">
    <property type="entry name" value="Galactose-binding domain-like"/>
    <property type="match status" value="1"/>
</dbReference>
<evidence type="ECO:0000313" key="7">
    <source>
        <dbReference type="EMBL" id="QCD59786.1"/>
    </source>
</evidence>
<feature type="signal peptide" evidence="5">
    <location>
        <begin position="1"/>
        <end position="28"/>
    </location>
</feature>
<keyword evidence="8" id="KW-1185">Reference proteome</keyword>
<dbReference type="PROSITE" id="PS00523">
    <property type="entry name" value="SULFATASE_1"/>
    <property type="match status" value="1"/>
</dbReference>
<feature type="domain" description="Glycosyl hydrolase family 98 putative carbohydrate-binding module" evidence="6">
    <location>
        <begin position="587"/>
        <end position="735"/>
    </location>
</feature>
<dbReference type="Pfam" id="PF10633">
    <property type="entry name" value="NPCBM_assoc"/>
    <property type="match status" value="1"/>
</dbReference>
<dbReference type="InterPro" id="IPR000917">
    <property type="entry name" value="Sulfatase_N"/>
</dbReference>
<dbReference type="PROSITE" id="PS51318">
    <property type="entry name" value="TAT"/>
    <property type="match status" value="1"/>
</dbReference>
<dbReference type="Pfam" id="PF00884">
    <property type="entry name" value="Sulfatase"/>
    <property type="match status" value="1"/>
</dbReference>
<dbReference type="KEGG" id="shaw:CEB94_37045"/>
<name>A0A6G5RPT2_9ACTN</name>
<evidence type="ECO:0000259" key="6">
    <source>
        <dbReference type="SMART" id="SM00776"/>
    </source>
</evidence>
<dbReference type="GO" id="GO:0004065">
    <property type="term" value="F:arylsulfatase activity"/>
    <property type="evidence" value="ECO:0007669"/>
    <property type="project" value="TreeGrafter"/>
</dbReference>
<dbReference type="Gene3D" id="2.60.120.1060">
    <property type="entry name" value="NPCBM/NEW2 domain"/>
    <property type="match status" value="1"/>
</dbReference>
<reference evidence="7 8" key="1">
    <citation type="submission" date="2017-06" db="EMBL/GenBank/DDBJ databases">
        <title>Complete Genome Sequence of Streptomyces hawaiiensis NRRL 15010 and insights into acyldepsipeptides biosynthesis.</title>
        <authorList>
            <person name="Mariita R.M."/>
            <person name="Sello J.K."/>
        </authorList>
    </citation>
    <scope>NUCLEOTIDE SEQUENCE [LARGE SCALE GENOMIC DNA]</scope>
    <source>
        <strain evidence="7 8">ATCC 12236</strain>
    </source>
</reference>
<feature type="chain" id="PRO_5026259616" evidence="5">
    <location>
        <begin position="29"/>
        <end position="735"/>
    </location>
</feature>
<dbReference type="InterPro" id="IPR013222">
    <property type="entry name" value="Glyco_hyd_98_carb-bd"/>
</dbReference>
<evidence type="ECO:0000256" key="1">
    <source>
        <dbReference type="ARBA" id="ARBA00008779"/>
    </source>
</evidence>
<dbReference type="GO" id="GO:0046872">
    <property type="term" value="F:metal ion binding"/>
    <property type="evidence" value="ECO:0007669"/>
    <property type="project" value="UniProtKB-KW"/>
</dbReference>
<dbReference type="EMBL" id="CP021978">
    <property type="protein sequence ID" value="QCD59786.1"/>
    <property type="molecule type" value="Genomic_DNA"/>
</dbReference>
<dbReference type="PANTHER" id="PTHR42693">
    <property type="entry name" value="ARYLSULFATASE FAMILY MEMBER"/>
    <property type="match status" value="1"/>
</dbReference>
<evidence type="ECO:0000256" key="3">
    <source>
        <dbReference type="ARBA" id="ARBA00022801"/>
    </source>
</evidence>